<evidence type="ECO:0000256" key="3">
    <source>
        <dbReference type="ARBA" id="ARBA00023274"/>
    </source>
</evidence>
<protein>
    <submittedName>
        <fullName evidence="4">Ribosomal protein L1-like protein</fullName>
    </submittedName>
</protein>
<keyword evidence="5" id="KW-1185">Reference proteome</keyword>
<dbReference type="CDD" id="cd00403">
    <property type="entry name" value="Ribosomal_L1"/>
    <property type="match status" value="1"/>
</dbReference>
<evidence type="ECO:0000313" key="4">
    <source>
        <dbReference type="EMBL" id="KAH7135181.1"/>
    </source>
</evidence>
<comment type="similarity">
    <text evidence="1">Belongs to the universal ribosomal protein uL1 family.</text>
</comment>
<dbReference type="GO" id="GO:0005762">
    <property type="term" value="C:mitochondrial large ribosomal subunit"/>
    <property type="evidence" value="ECO:0007669"/>
    <property type="project" value="TreeGrafter"/>
</dbReference>
<sequence length="293" mass="32026">MANARPFIAPLSRFGASSIALPRPEVPRLTRLPFQAVRCAATKTSASKKKKKARSNFIQYDLKHAEQFSLVDAMHYIRAFEVGRNPTSVKYEVAVRLRTLKNGPVIRNRLRLPNPVKTDIRICVIAPPDSKVATEARASGASLVGEDEIFDQVKEGIVEFDRLLCHVDSLPKLNKAGLGRILGPKGLMPSVKLGTVVTGSIGPLLKNMVGASEYRERSAVIRLAIGQLAFTPEQLSANVKAFMELLKKDIAQMSERIGKDIHEVVLSSTNAPGFTLNGEFRSANSIPTKELTG</sequence>
<dbReference type="Gene3D" id="3.40.50.790">
    <property type="match status" value="1"/>
</dbReference>
<evidence type="ECO:0000256" key="1">
    <source>
        <dbReference type="ARBA" id="ARBA00010531"/>
    </source>
</evidence>
<name>A0A9P9IWU2_9PLEO</name>
<reference evidence="4" key="1">
    <citation type="journal article" date="2021" name="Nat. Commun.">
        <title>Genetic determinants of endophytism in the Arabidopsis root mycobiome.</title>
        <authorList>
            <person name="Mesny F."/>
            <person name="Miyauchi S."/>
            <person name="Thiergart T."/>
            <person name="Pickel B."/>
            <person name="Atanasova L."/>
            <person name="Karlsson M."/>
            <person name="Huettel B."/>
            <person name="Barry K.W."/>
            <person name="Haridas S."/>
            <person name="Chen C."/>
            <person name="Bauer D."/>
            <person name="Andreopoulos W."/>
            <person name="Pangilinan J."/>
            <person name="LaButti K."/>
            <person name="Riley R."/>
            <person name="Lipzen A."/>
            <person name="Clum A."/>
            <person name="Drula E."/>
            <person name="Henrissat B."/>
            <person name="Kohler A."/>
            <person name="Grigoriev I.V."/>
            <person name="Martin F.M."/>
            <person name="Hacquard S."/>
        </authorList>
    </citation>
    <scope>NUCLEOTIDE SEQUENCE</scope>
    <source>
        <strain evidence="4">MPI-CAGE-CH-0243</strain>
    </source>
</reference>
<dbReference type="Pfam" id="PF00687">
    <property type="entry name" value="Ribosomal_L1"/>
    <property type="match status" value="1"/>
</dbReference>
<dbReference type="PANTHER" id="PTHR36427:SF3">
    <property type="entry name" value="LARGE RIBOSOMAL SUBUNIT PROTEIN UL1M"/>
    <property type="match status" value="1"/>
</dbReference>
<dbReference type="PANTHER" id="PTHR36427">
    <property type="entry name" value="54S RIBOSOMAL PROTEIN L1, MITOCHONDRIAL"/>
    <property type="match status" value="1"/>
</dbReference>
<accession>A0A9P9IWU2</accession>
<comment type="caution">
    <text evidence="4">The sequence shown here is derived from an EMBL/GenBank/DDBJ whole genome shotgun (WGS) entry which is preliminary data.</text>
</comment>
<organism evidence="4 5">
    <name type="scientific">Dendryphion nanum</name>
    <dbReference type="NCBI Taxonomy" id="256645"/>
    <lineage>
        <taxon>Eukaryota</taxon>
        <taxon>Fungi</taxon>
        <taxon>Dikarya</taxon>
        <taxon>Ascomycota</taxon>
        <taxon>Pezizomycotina</taxon>
        <taxon>Dothideomycetes</taxon>
        <taxon>Pleosporomycetidae</taxon>
        <taxon>Pleosporales</taxon>
        <taxon>Torulaceae</taxon>
        <taxon>Dendryphion</taxon>
    </lineage>
</organism>
<dbReference type="SUPFAM" id="SSF56808">
    <property type="entry name" value="Ribosomal protein L1"/>
    <property type="match status" value="1"/>
</dbReference>
<evidence type="ECO:0000256" key="2">
    <source>
        <dbReference type="ARBA" id="ARBA00022980"/>
    </source>
</evidence>
<evidence type="ECO:0000313" key="5">
    <source>
        <dbReference type="Proteomes" id="UP000700596"/>
    </source>
</evidence>
<dbReference type="GO" id="GO:0003735">
    <property type="term" value="F:structural constituent of ribosome"/>
    <property type="evidence" value="ECO:0007669"/>
    <property type="project" value="TreeGrafter"/>
</dbReference>
<dbReference type="AlphaFoldDB" id="A0A9P9IWU2"/>
<proteinExistence type="inferred from homology"/>
<dbReference type="Gene3D" id="3.30.190.20">
    <property type="match status" value="1"/>
</dbReference>
<dbReference type="InterPro" id="IPR028364">
    <property type="entry name" value="Ribosomal_uL1/biogenesis"/>
</dbReference>
<keyword evidence="3" id="KW-0687">Ribonucleoprotein</keyword>
<dbReference type="FunFam" id="3.40.50.790:FF:000001">
    <property type="entry name" value="50S ribosomal protein L1"/>
    <property type="match status" value="1"/>
</dbReference>
<dbReference type="EMBL" id="JAGMWT010000002">
    <property type="protein sequence ID" value="KAH7135181.1"/>
    <property type="molecule type" value="Genomic_DNA"/>
</dbReference>
<dbReference type="InterPro" id="IPR023674">
    <property type="entry name" value="Ribosomal_uL1-like"/>
</dbReference>
<keyword evidence="2 4" id="KW-0689">Ribosomal protein</keyword>
<dbReference type="OrthoDB" id="1747252at2759"/>
<dbReference type="InterPro" id="IPR016095">
    <property type="entry name" value="Ribosomal_uL1_3-a/b-sand"/>
</dbReference>
<gene>
    <name evidence="4" type="ORF">B0J11DRAFT_424459</name>
</gene>
<dbReference type="Proteomes" id="UP000700596">
    <property type="component" value="Unassembled WGS sequence"/>
</dbReference>